<dbReference type="InterPro" id="IPR022941">
    <property type="entry name" value="SRP54"/>
</dbReference>
<feature type="binding site" evidence="9">
    <location>
        <begin position="107"/>
        <end position="114"/>
    </location>
    <ligand>
        <name>GTP</name>
        <dbReference type="ChEBI" id="CHEBI:37565"/>
    </ligand>
</feature>
<reference evidence="11 12" key="1">
    <citation type="submission" date="2023-06" db="EMBL/GenBank/DDBJ databases">
        <title>Alteromonas sp. ASW11-36 isolated from intertidal sand.</title>
        <authorList>
            <person name="Li Y."/>
        </authorList>
    </citation>
    <scope>NUCLEOTIDE SEQUENCE [LARGE SCALE GENOMIC DNA]</scope>
    <source>
        <strain evidence="11 12">ASW11-36</strain>
    </source>
</reference>
<dbReference type="Pfam" id="PF02881">
    <property type="entry name" value="SRP54_N"/>
    <property type="match status" value="1"/>
</dbReference>
<dbReference type="Gene3D" id="3.40.50.300">
    <property type="entry name" value="P-loop containing nucleotide triphosphate hydrolases"/>
    <property type="match status" value="1"/>
</dbReference>
<keyword evidence="4 9" id="KW-0694">RNA-binding</keyword>
<comment type="subunit">
    <text evidence="9">Part of the signal recognition particle protein translocation system, which is composed of SRP and FtsY. SRP is a ribonucleoprotein composed of Ffh and a 4.5S RNA molecule.</text>
</comment>
<evidence type="ECO:0000313" key="11">
    <source>
        <dbReference type="EMBL" id="MDM7859978.1"/>
    </source>
</evidence>
<comment type="function">
    <text evidence="9">Involved in targeting and insertion of nascent membrane proteins into the cytoplasmic membrane. Binds to the hydrophobic signal sequence of the ribosome-nascent chain (RNC) as it emerges from the ribosomes. The SRP-RNC complex is then targeted to the cytoplasmic membrane where it interacts with the SRP receptor FtsY. Interaction with FtsY leads to the transfer of the RNC complex to the Sec translocase for insertion into the membrane, the hydrolysis of GTP by both Ffh and FtsY, and the dissociation of the SRP-FtsY complex into the individual components.</text>
</comment>
<evidence type="ECO:0000313" key="12">
    <source>
        <dbReference type="Proteomes" id="UP001234343"/>
    </source>
</evidence>
<proteinExistence type="inferred from homology"/>
<dbReference type="InterPro" id="IPR013822">
    <property type="entry name" value="Signal_recog_particl_SRP54_hlx"/>
</dbReference>
<dbReference type="SMART" id="SM00962">
    <property type="entry name" value="SRP54"/>
    <property type="match status" value="1"/>
</dbReference>
<evidence type="ECO:0000256" key="8">
    <source>
        <dbReference type="ARBA" id="ARBA00048027"/>
    </source>
</evidence>
<keyword evidence="2 9" id="KW-0547">Nucleotide-binding</keyword>
<dbReference type="Pfam" id="PF00448">
    <property type="entry name" value="SRP54"/>
    <property type="match status" value="1"/>
</dbReference>
<dbReference type="EMBL" id="JAUCBP010000006">
    <property type="protein sequence ID" value="MDM7859978.1"/>
    <property type="molecule type" value="Genomic_DNA"/>
</dbReference>
<keyword evidence="6 9" id="KW-0733">Signal recognition particle</keyword>
<evidence type="ECO:0000256" key="9">
    <source>
        <dbReference type="HAMAP-Rule" id="MF_00306"/>
    </source>
</evidence>
<dbReference type="InterPro" id="IPR004780">
    <property type="entry name" value="SRP"/>
</dbReference>
<evidence type="ECO:0000256" key="7">
    <source>
        <dbReference type="ARBA" id="ARBA00023274"/>
    </source>
</evidence>
<dbReference type="RefSeq" id="WP_289364177.1">
    <property type="nucleotide sequence ID" value="NZ_JAUCBP010000006.1"/>
</dbReference>
<dbReference type="SUPFAM" id="SSF47446">
    <property type="entry name" value="Signal peptide-binding domain"/>
    <property type="match status" value="1"/>
</dbReference>
<dbReference type="SMART" id="SM00963">
    <property type="entry name" value="SRP54_N"/>
    <property type="match status" value="1"/>
</dbReference>
<comment type="domain">
    <text evidence="9">Composed of three domains: the N-terminal N domain, which is responsible for interactions with the ribosome, the central G domain, which binds GTP, and the C-terminal M domain, which binds the RNA and the signal sequence of the RNC.</text>
</comment>
<dbReference type="Gene3D" id="1.20.120.140">
    <property type="entry name" value="Signal recognition particle SRP54, nucleotide-binding domain"/>
    <property type="match status" value="1"/>
</dbReference>
<sequence length="467" mass="50724">MFENLTDRLSRTLKNVSGKGRLTEDNIKDTLREVRMALLEADVALPVVKAFVNQVKERALGTEVSKSLQPGQMFIKVVQSELEAVMGSANEQLNLSAQPPAVVLMAGLQGAGKTTSVGKLAKHLTEREKKKVLVVSADIYRPAAIKQLETLASEVGVECFPSTILQKPIDIVNSAIAHAKLKFFDVLLVDTAGRLHVDGEMMDEIKALHAAVKPVETLFVVDAMTGQDAANTAKAFNDALPLTGVILTKADGDARGGAALSVRHITGKPIKFLGMGEKLDALEPFHPERLASRILGMGDVLSLIEEVERKVDKKKAQQLAKKVQKGKGFDLQDFKEQLEQMRNMGGMMSLMDKLPGMGNMTAQMKDKANDKQFVQMEAIINSMTPAERARPDVIKGSRKKRIAAGSGTQIQDVNRLLKQFTQMQKMMKKMSGGGMKKMMRNMQGMMPPGGGGMGGMGGPGGMFPPRR</sequence>
<dbReference type="Gene3D" id="1.10.260.30">
    <property type="entry name" value="Signal recognition particle, SRP54 subunit, M-domain"/>
    <property type="match status" value="1"/>
</dbReference>
<comment type="subcellular location">
    <subcellularLocation>
        <location evidence="9">Cytoplasm</location>
    </subcellularLocation>
    <text evidence="9">The SRP-RNC complex is targeted to the cytoplasmic membrane.</text>
</comment>
<evidence type="ECO:0000256" key="6">
    <source>
        <dbReference type="ARBA" id="ARBA00023135"/>
    </source>
</evidence>
<dbReference type="PANTHER" id="PTHR11564:SF5">
    <property type="entry name" value="SIGNAL RECOGNITION PARTICLE SUBUNIT SRP54"/>
    <property type="match status" value="1"/>
</dbReference>
<dbReference type="SMART" id="SM00382">
    <property type="entry name" value="AAA"/>
    <property type="match status" value="1"/>
</dbReference>
<keyword evidence="7 9" id="KW-0687">Ribonucleoprotein</keyword>
<keyword evidence="9" id="KW-0963">Cytoplasm</keyword>
<dbReference type="Proteomes" id="UP001234343">
    <property type="component" value="Unassembled WGS sequence"/>
</dbReference>
<gene>
    <name evidence="9 11" type="primary">ffh</name>
    <name evidence="11" type="ORF">QTP81_05140</name>
</gene>
<evidence type="ECO:0000256" key="5">
    <source>
        <dbReference type="ARBA" id="ARBA00023134"/>
    </source>
</evidence>
<organism evidence="11 12">
    <name type="scientific">Alteromonas arenosi</name>
    <dbReference type="NCBI Taxonomy" id="3055817"/>
    <lineage>
        <taxon>Bacteria</taxon>
        <taxon>Pseudomonadati</taxon>
        <taxon>Pseudomonadota</taxon>
        <taxon>Gammaproteobacteria</taxon>
        <taxon>Alteromonadales</taxon>
        <taxon>Alteromonadaceae</taxon>
        <taxon>Alteromonas/Salinimonas group</taxon>
        <taxon>Alteromonas</taxon>
    </lineage>
</organism>
<dbReference type="InterPro" id="IPR004125">
    <property type="entry name" value="Signal_recog_particle_SRP54_M"/>
</dbReference>
<keyword evidence="5 9" id="KW-0342">GTP-binding</keyword>
<dbReference type="HAMAP" id="MF_00306">
    <property type="entry name" value="SRP54"/>
    <property type="match status" value="1"/>
</dbReference>
<dbReference type="SUPFAM" id="SSF52540">
    <property type="entry name" value="P-loop containing nucleoside triphosphate hydrolases"/>
    <property type="match status" value="1"/>
</dbReference>
<feature type="binding site" evidence="9">
    <location>
        <begin position="190"/>
        <end position="194"/>
    </location>
    <ligand>
        <name>GTP</name>
        <dbReference type="ChEBI" id="CHEBI:37565"/>
    </ligand>
</feature>
<comment type="similarity">
    <text evidence="1 9">Belongs to the GTP-binding SRP family. SRP54 subfamily.</text>
</comment>
<evidence type="ECO:0000256" key="1">
    <source>
        <dbReference type="ARBA" id="ARBA00005450"/>
    </source>
</evidence>
<dbReference type="NCBIfam" id="TIGR00959">
    <property type="entry name" value="ffh"/>
    <property type="match status" value="1"/>
</dbReference>
<dbReference type="InterPro" id="IPR036891">
    <property type="entry name" value="Signal_recog_part_SRP54_M_sf"/>
</dbReference>
<evidence type="ECO:0000256" key="2">
    <source>
        <dbReference type="ARBA" id="ARBA00022741"/>
    </source>
</evidence>
<dbReference type="CDD" id="cd18539">
    <property type="entry name" value="SRP_G"/>
    <property type="match status" value="1"/>
</dbReference>
<evidence type="ECO:0000259" key="10">
    <source>
        <dbReference type="PROSITE" id="PS00300"/>
    </source>
</evidence>
<dbReference type="InterPro" id="IPR000897">
    <property type="entry name" value="SRP54_GTPase_dom"/>
</dbReference>
<comment type="catalytic activity">
    <reaction evidence="8 9">
        <text>GTP + H2O = GDP + phosphate + H(+)</text>
        <dbReference type="Rhea" id="RHEA:19669"/>
        <dbReference type="ChEBI" id="CHEBI:15377"/>
        <dbReference type="ChEBI" id="CHEBI:15378"/>
        <dbReference type="ChEBI" id="CHEBI:37565"/>
        <dbReference type="ChEBI" id="CHEBI:43474"/>
        <dbReference type="ChEBI" id="CHEBI:58189"/>
        <dbReference type="EC" id="3.6.5.4"/>
    </reaction>
</comment>
<evidence type="ECO:0000256" key="3">
    <source>
        <dbReference type="ARBA" id="ARBA00022801"/>
    </source>
</evidence>
<keyword evidence="3 9" id="KW-0378">Hydrolase</keyword>
<name>A0ABT7SUW5_9ALTE</name>
<protein>
    <recommendedName>
        <fullName evidence="9">Signal recognition particle protein</fullName>
        <ecNumber evidence="9">3.6.5.4</ecNumber>
    </recommendedName>
    <alternativeName>
        <fullName evidence="9">Fifty-four homolog</fullName>
    </alternativeName>
</protein>
<dbReference type="InterPro" id="IPR042101">
    <property type="entry name" value="SRP54_N_sf"/>
</dbReference>
<accession>A0ABT7SUW5</accession>
<evidence type="ECO:0000256" key="4">
    <source>
        <dbReference type="ARBA" id="ARBA00022884"/>
    </source>
</evidence>
<dbReference type="InterPro" id="IPR027417">
    <property type="entry name" value="P-loop_NTPase"/>
</dbReference>
<keyword evidence="12" id="KW-1185">Reference proteome</keyword>
<dbReference type="PROSITE" id="PS00300">
    <property type="entry name" value="SRP54"/>
    <property type="match status" value="1"/>
</dbReference>
<dbReference type="PANTHER" id="PTHR11564">
    <property type="entry name" value="SIGNAL RECOGNITION PARTICLE 54K PROTEIN SRP54"/>
    <property type="match status" value="1"/>
</dbReference>
<dbReference type="EC" id="3.6.5.4" evidence="9"/>
<comment type="caution">
    <text evidence="11">The sequence shown here is derived from an EMBL/GenBank/DDBJ whole genome shotgun (WGS) entry which is preliminary data.</text>
</comment>
<feature type="domain" description="SRP54-type proteins GTP-binding" evidence="10">
    <location>
        <begin position="269"/>
        <end position="282"/>
    </location>
</feature>
<dbReference type="Pfam" id="PF02978">
    <property type="entry name" value="SRP_SPB"/>
    <property type="match status" value="1"/>
</dbReference>
<dbReference type="InterPro" id="IPR003593">
    <property type="entry name" value="AAA+_ATPase"/>
</dbReference>
<feature type="binding site" evidence="9">
    <location>
        <begin position="248"/>
        <end position="251"/>
    </location>
    <ligand>
        <name>GTP</name>
        <dbReference type="ChEBI" id="CHEBI:37565"/>
    </ligand>
</feature>